<organism evidence="4 5">
    <name type="scientific">Colletotrichum siamense</name>
    <name type="common">Anthracnose fungus</name>
    <dbReference type="NCBI Taxonomy" id="690259"/>
    <lineage>
        <taxon>Eukaryota</taxon>
        <taxon>Fungi</taxon>
        <taxon>Dikarya</taxon>
        <taxon>Ascomycota</taxon>
        <taxon>Pezizomycotina</taxon>
        <taxon>Sordariomycetes</taxon>
        <taxon>Hypocreomycetidae</taxon>
        <taxon>Glomerellales</taxon>
        <taxon>Glomerellaceae</taxon>
        <taxon>Colletotrichum</taxon>
        <taxon>Colletotrichum gloeosporioides species complex</taxon>
    </lineage>
</organism>
<feature type="compositionally biased region" description="Low complexity" evidence="2">
    <location>
        <begin position="21"/>
        <end position="32"/>
    </location>
</feature>
<feature type="compositionally biased region" description="Basic and acidic residues" evidence="2">
    <location>
        <begin position="76"/>
        <end position="88"/>
    </location>
</feature>
<reference evidence="4" key="1">
    <citation type="submission" date="2019-06" db="EMBL/GenBank/DDBJ databases">
        <authorList>
            <person name="Gan P."/>
            <person name="Shirasu K."/>
        </authorList>
    </citation>
    <scope>NUCLEOTIDE SEQUENCE [LARGE SCALE GENOMIC DNA]</scope>
    <source>
        <strain evidence="4">CAD2</strain>
    </source>
</reference>
<proteinExistence type="predicted"/>
<feature type="domain" description="C2H2-type" evidence="3">
    <location>
        <begin position="754"/>
        <end position="777"/>
    </location>
</feature>
<feature type="region of interest" description="Disordered" evidence="2">
    <location>
        <begin position="217"/>
        <end position="481"/>
    </location>
</feature>
<sequence length="1037" mass="114644">MSPPPPEKGKAQVPHDEQSKGNNGSNRNGPPGATDVSPEAEDAGPDLSVFDPEFVRDEPKHPQVGQSELAESPTTKVEEQYRRRRFEDIAPQSPDSGTLVTPQAADASTPSETAVKDEDFSNEEGSSSTHDEDPEGNEDSSKTVQRMMVDSVMTSFMDWLDVKLKVKGEEEEEEDLSSLPLLGAPQPMTEGLNSTLSPRFTAPMPVPTGFAPLKPLTGAFGSGLASGTDEAAESYTIIHEKQSSIERPEPSKEEERAKDIEAKREKLGELRATREGLRSHRVIQKDSLVQSLVGASSSTTSNSASSRDEPKRLKRSSRPVDTQSALRTLSLSEEPVEDERDSTMPMLASPPPPPAPKAKSFSFSNLLKRNKKKKKSVEESEEEKKGSGLENVEVECEEEDEDDEEVSSGAAAASETATSRRGEAVEELMAYPPGELDLDSEPRGSPPPVGGPPPTPAVSTSYEAFEEKQPPSKKFSRGGVGCVMPAMEYGKQTKLRLSSTGSDVDSPAPASEVAAEEDDERRERRERRERIREQRREREQEQERQRFEPRGSVSPPGSVSRSGASSRRRESSAQEPPGGAAPRASARIHHPLAMFYGDMQSGDDAVLYTEGNPVDDDVAQRPPSDYRFSLSYAVDHSARRRLPAMLGAAATSQPLEPKSRKRRSLASKRSRLDDKDNGNEDEEGKDGDGNGNRPPRAKLPKVQEDQVSGAKLACPFFKHNPRKYKNQRPCCGPGWDHVHRIKEHIYRKHSLPKFSCPRCSQPFETQADLQAHARLSTPCEVKEPEVLDGITQDQEKKLRSRKKTSGKELTEAEKWTQVYSILFPDVREREIPSPYYNTEDAQTNLGGYEDYLRRELPTQVRRQLEKEVEQQLSFVEEEMKQKVIEIARNLQLSLFKSYQQIETQERDTEGPSPSAGYISSSDFVSFTATDMSPSTMTTAGTTPEMPDPLEIFGGDPAIPDFNFDFLSQVPSAESQGPEKACQTTFGIDPYALSGPPTIQPGMEMFGSQQFGMPYYDMEGYDERQGTVRDMSVLSYAP</sequence>
<feature type="compositionally biased region" description="Low complexity" evidence="2">
    <location>
        <begin position="550"/>
        <end position="565"/>
    </location>
</feature>
<keyword evidence="1" id="KW-0479">Metal-binding</keyword>
<evidence type="ECO:0000313" key="5">
    <source>
        <dbReference type="Proteomes" id="UP000711996"/>
    </source>
</evidence>
<evidence type="ECO:0000256" key="1">
    <source>
        <dbReference type="PROSITE-ProRule" id="PRU00042"/>
    </source>
</evidence>
<gene>
    <name evidence="4" type="ORF">CGCSCA2_v012503</name>
</gene>
<dbReference type="PANTHER" id="PTHR38166:SF1">
    <property type="entry name" value="C2H2-TYPE DOMAIN-CONTAINING PROTEIN"/>
    <property type="match status" value="1"/>
</dbReference>
<evidence type="ECO:0000259" key="3">
    <source>
        <dbReference type="PROSITE" id="PS50157"/>
    </source>
</evidence>
<feature type="region of interest" description="Disordered" evidence="2">
    <location>
        <begin position="493"/>
        <end position="586"/>
    </location>
</feature>
<feature type="compositionally biased region" description="Low complexity" evidence="2">
    <location>
        <begin position="576"/>
        <end position="585"/>
    </location>
</feature>
<feature type="region of interest" description="Disordered" evidence="2">
    <location>
        <begin position="603"/>
        <end position="624"/>
    </location>
</feature>
<feature type="region of interest" description="Disordered" evidence="2">
    <location>
        <begin position="168"/>
        <end position="200"/>
    </location>
</feature>
<feature type="compositionally biased region" description="Basic and acidic residues" evidence="2">
    <location>
        <begin position="7"/>
        <end position="19"/>
    </location>
</feature>
<comment type="caution">
    <text evidence="4">The sequence shown here is derived from an EMBL/GenBank/DDBJ whole genome shotgun (WGS) entry which is preliminary data.</text>
</comment>
<feature type="compositionally biased region" description="Basic residues" evidence="2">
    <location>
        <begin position="659"/>
        <end position="669"/>
    </location>
</feature>
<feature type="compositionally biased region" description="Basic and acidic residues" evidence="2">
    <location>
        <begin position="521"/>
        <end position="549"/>
    </location>
</feature>
<dbReference type="PROSITE" id="PS50157">
    <property type="entry name" value="ZINC_FINGER_C2H2_2"/>
    <property type="match status" value="1"/>
</dbReference>
<dbReference type="AlphaFoldDB" id="A0A9P5EF11"/>
<feature type="compositionally biased region" description="Basic and acidic residues" evidence="2">
    <location>
        <begin position="376"/>
        <end position="387"/>
    </location>
</feature>
<dbReference type="InterPro" id="IPR013087">
    <property type="entry name" value="Znf_C2H2_type"/>
</dbReference>
<keyword evidence="1" id="KW-0863">Zinc-finger</keyword>
<evidence type="ECO:0000256" key="2">
    <source>
        <dbReference type="SAM" id="MobiDB-lite"/>
    </source>
</evidence>
<feature type="compositionally biased region" description="Low complexity" evidence="2">
    <location>
        <begin position="295"/>
        <end position="305"/>
    </location>
</feature>
<feature type="compositionally biased region" description="Pro residues" evidence="2">
    <location>
        <begin position="444"/>
        <end position="456"/>
    </location>
</feature>
<feature type="compositionally biased region" description="Polar residues" evidence="2">
    <location>
        <begin position="93"/>
        <end position="112"/>
    </location>
</feature>
<accession>A0A9P5EF11</accession>
<dbReference type="GO" id="GO:0008270">
    <property type="term" value="F:zinc ion binding"/>
    <property type="evidence" value="ECO:0007669"/>
    <property type="project" value="UniProtKB-KW"/>
</dbReference>
<feature type="region of interest" description="Disordered" evidence="2">
    <location>
        <begin position="648"/>
        <end position="706"/>
    </location>
</feature>
<dbReference type="EMBL" id="QPMT01000056">
    <property type="protein sequence ID" value="KAF4848134.1"/>
    <property type="molecule type" value="Genomic_DNA"/>
</dbReference>
<feature type="compositionally biased region" description="Basic and acidic residues" evidence="2">
    <location>
        <begin position="238"/>
        <end position="278"/>
    </location>
</feature>
<dbReference type="PANTHER" id="PTHR38166">
    <property type="entry name" value="C2H2-TYPE DOMAIN-CONTAINING PROTEIN-RELATED"/>
    <property type="match status" value="1"/>
</dbReference>
<protein>
    <recommendedName>
        <fullName evidence="3">C2H2-type domain-containing protein</fullName>
    </recommendedName>
</protein>
<feature type="region of interest" description="Disordered" evidence="2">
    <location>
        <begin position="1"/>
        <end position="148"/>
    </location>
</feature>
<dbReference type="OrthoDB" id="4161727at2759"/>
<feature type="compositionally biased region" description="Acidic residues" evidence="2">
    <location>
        <begin position="392"/>
        <end position="406"/>
    </location>
</feature>
<dbReference type="Proteomes" id="UP000711996">
    <property type="component" value="Unassembled WGS sequence"/>
</dbReference>
<feature type="compositionally biased region" description="Polar residues" evidence="2">
    <location>
        <begin position="319"/>
        <end position="331"/>
    </location>
</feature>
<name>A0A9P5EF11_COLSI</name>
<keyword evidence="5" id="KW-1185">Reference proteome</keyword>
<feature type="compositionally biased region" description="Low complexity" evidence="2">
    <location>
        <begin position="357"/>
        <end position="367"/>
    </location>
</feature>
<evidence type="ECO:0000313" key="4">
    <source>
        <dbReference type="EMBL" id="KAF4848134.1"/>
    </source>
</evidence>
<keyword evidence="1" id="KW-0862">Zinc</keyword>